<gene>
    <name evidence="1" type="ORF">CVLEPA_LOCUS14567</name>
</gene>
<dbReference type="EMBL" id="CAWYQH010000097">
    <property type="protein sequence ID" value="CAK8683499.1"/>
    <property type="molecule type" value="Genomic_DNA"/>
</dbReference>
<protein>
    <recommendedName>
        <fullName evidence="3">L-rhamnose mutarotase</fullName>
    </recommendedName>
</protein>
<sequence length="129" mass="14954">MSEQTSKRYGGVIYLRAEKLEEYKKLHAAVWPSVLARLQKSNIRNFTIYYCKELGVLFSHYEYVGTDYEMDTQAIADDKVTREWWKVCEPCQESLNWEGPPPSEGGTGGSWWQPLEEVFHDGHPAATYK</sequence>
<dbReference type="PANTHER" id="PTHR34389:SF2">
    <property type="entry name" value="L-RHAMNOSE MUTAROTASE"/>
    <property type="match status" value="1"/>
</dbReference>
<dbReference type="PANTHER" id="PTHR34389">
    <property type="entry name" value="L-RHAMNOSE MUTAROTASE"/>
    <property type="match status" value="1"/>
</dbReference>
<reference evidence="1 2" key="1">
    <citation type="submission" date="2024-02" db="EMBL/GenBank/DDBJ databases">
        <authorList>
            <person name="Daric V."/>
            <person name="Darras S."/>
        </authorList>
    </citation>
    <scope>NUCLEOTIDE SEQUENCE [LARGE SCALE GENOMIC DNA]</scope>
</reference>
<dbReference type="Pfam" id="PF05336">
    <property type="entry name" value="rhaM"/>
    <property type="match status" value="1"/>
</dbReference>
<name>A0ABP0FV63_CLALP</name>
<dbReference type="SUPFAM" id="SSF54909">
    <property type="entry name" value="Dimeric alpha+beta barrel"/>
    <property type="match status" value="1"/>
</dbReference>
<keyword evidence="2" id="KW-1185">Reference proteome</keyword>
<organism evidence="1 2">
    <name type="scientific">Clavelina lepadiformis</name>
    <name type="common">Light-bulb sea squirt</name>
    <name type="synonym">Ascidia lepadiformis</name>
    <dbReference type="NCBI Taxonomy" id="159417"/>
    <lineage>
        <taxon>Eukaryota</taxon>
        <taxon>Metazoa</taxon>
        <taxon>Chordata</taxon>
        <taxon>Tunicata</taxon>
        <taxon>Ascidiacea</taxon>
        <taxon>Aplousobranchia</taxon>
        <taxon>Clavelinidae</taxon>
        <taxon>Clavelina</taxon>
    </lineage>
</organism>
<dbReference type="InterPro" id="IPR011008">
    <property type="entry name" value="Dimeric_a/b-barrel"/>
</dbReference>
<evidence type="ECO:0000313" key="2">
    <source>
        <dbReference type="Proteomes" id="UP001642483"/>
    </source>
</evidence>
<dbReference type="Proteomes" id="UP001642483">
    <property type="component" value="Unassembled WGS sequence"/>
</dbReference>
<dbReference type="Gene3D" id="3.30.70.100">
    <property type="match status" value="1"/>
</dbReference>
<evidence type="ECO:0000313" key="1">
    <source>
        <dbReference type="EMBL" id="CAK8683499.1"/>
    </source>
</evidence>
<accession>A0ABP0FV63</accession>
<comment type="caution">
    <text evidence="1">The sequence shown here is derived from an EMBL/GenBank/DDBJ whole genome shotgun (WGS) entry which is preliminary data.</text>
</comment>
<dbReference type="InterPro" id="IPR008000">
    <property type="entry name" value="Rham/fucose_mutarotase"/>
</dbReference>
<evidence type="ECO:0008006" key="3">
    <source>
        <dbReference type="Google" id="ProtNLM"/>
    </source>
</evidence>
<proteinExistence type="predicted"/>